<dbReference type="AlphaFoldDB" id="A0A5P1FLJ6"/>
<dbReference type="EMBL" id="CM007382">
    <property type="protein sequence ID" value="ONK78287.1"/>
    <property type="molecule type" value="Genomic_DNA"/>
</dbReference>
<name>A0A5P1FLJ6_ASPOF</name>
<accession>A0A5P1FLJ6</accession>
<keyword evidence="2" id="KW-1185">Reference proteome</keyword>
<dbReference type="Proteomes" id="UP000243459">
    <property type="component" value="Chromosome 2"/>
</dbReference>
<reference evidence="2" key="1">
    <citation type="journal article" date="2017" name="Nat. Commun.">
        <title>The asparagus genome sheds light on the origin and evolution of a young Y chromosome.</title>
        <authorList>
            <person name="Harkess A."/>
            <person name="Zhou J."/>
            <person name="Xu C."/>
            <person name="Bowers J.E."/>
            <person name="Van der Hulst R."/>
            <person name="Ayyampalayam S."/>
            <person name="Mercati F."/>
            <person name="Riccardi P."/>
            <person name="McKain M.R."/>
            <person name="Kakrana A."/>
            <person name="Tang H."/>
            <person name="Ray J."/>
            <person name="Groenendijk J."/>
            <person name="Arikit S."/>
            <person name="Mathioni S.M."/>
            <person name="Nakano M."/>
            <person name="Shan H."/>
            <person name="Telgmann-Rauber A."/>
            <person name="Kanno A."/>
            <person name="Yue Z."/>
            <person name="Chen H."/>
            <person name="Li W."/>
            <person name="Chen Y."/>
            <person name="Xu X."/>
            <person name="Zhang Y."/>
            <person name="Luo S."/>
            <person name="Chen H."/>
            <person name="Gao J."/>
            <person name="Mao Z."/>
            <person name="Pires J.C."/>
            <person name="Luo M."/>
            <person name="Kudrna D."/>
            <person name="Wing R.A."/>
            <person name="Meyers B.C."/>
            <person name="Yi K."/>
            <person name="Kong H."/>
            <person name="Lavrijsen P."/>
            <person name="Sunseri F."/>
            <person name="Falavigna A."/>
            <person name="Ye Y."/>
            <person name="Leebens-Mack J.H."/>
            <person name="Chen G."/>
        </authorList>
    </citation>
    <scope>NUCLEOTIDE SEQUENCE [LARGE SCALE GENOMIC DNA]</scope>
    <source>
        <strain evidence="2">cv. DH0086</strain>
    </source>
</reference>
<gene>
    <name evidence="1" type="ORF">A4U43_C02F16690</name>
</gene>
<evidence type="ECO:0000313" key="2">
    <source>
        <dbReference type="Proteomes" id="UP000243459"/>
    </source>
</evidence>
<sequence length="139" mass="16174">MFMNHIMAFHHFYGSLSRTYFRHGITKYELKEGKWQVRRICNEVFNQWPKKDKGLLALKDLHIVTLMVCNSVNKQFLSPYKEPPSMEAAQNKVKACMFSLASSQSISIDQKNYVRHRARVVALFLSEERAFESGATLKV</sequence>
<dbReference type="Gramene" id="ONK78287">
    <property type="protein sequence ID" value="ONK78287"/>
    <property type="gene ID" value="A4U43_C02F16690"/>
</dbReference>
<evidence type="ECO:0000313" key="1">
    <source>
        <dbReference type="EMBL" id="ONK78287.1"/>
    </source>
</evidence>
<organism evidence="1 2">
    <name type="scientific">Asparagus officinalis</name>
    <name type="common">Garden asparagus</name>
    <dbReference type="NCBI Taxonomy" id="4686"/>
    <lineage>
        <taxon>Eukaryota</taxon>
        <taxon>Viridiplantae</taxon>
        <taxon>Streptophyta</taxon>
        <taxon>Embryophyta</taxon>
        <taxon>Tracheophyta</taxon>
        <taxon>Spermatophyta</taxon>
        <taxon>Magnoliopsida</taxon>
        <taxon>Liliopsida</taxon>
        <taxon>Asparagales</taxon>
        <taxon>Asparagaceae</taxon>
        <taxon>Asparagoideae</taxon>
        <taxon>Asparagus</taxon>
    </lineage>
</organism>
<protein>
    <submittedName>
        <fullName evidence="1">Uncharacterized protein</fullName>
    </submittedName>
</protein>
<proteinExistence type="predicted"/>